<dbReference type="InterPro" id="IPR046862">
    <property type="entry name" value="Rhomboid_2"/>
</dbReference>
<keyword evidence="1" id="KW-1133">Transmembrane helix</keyword>
<feature type="transmembrane region" description="Helical" evidence="1">
    <location>
        <begin position="159"/>
        <end position="178"/>
    </location>
</feature>
<keyword evidence="3" id="KW-1185">Reference proteome</keyword>
<comment type="caution">
    <text evidence="2">The sequence shown here is derived from an EMBL/GenBank/DDBJ whole genome shotgun (WGS) entry which is preliminary data.</text>
</comment>
<protein>
    <submittedName>
        <fullName evidence="2">Uncharacterized protein</fullName>
    </submittedName>
</protein>
<name>A0A4Q7NC37_9ACTN</name>
<dbReference type="OrthoDB" id="4827451at2"/>
<feature type="transmembrane region" description="Helical" evidence="1">
    <location>
        <begin position="184"/>
        <end position="204"/>
    </location>
</feature>
<evidence type="ECO:0000313" key="3">
    <source>
        <dbReference type="Proteomes" id="UP000293638"/>
    </source>
</evidence>
<feature type="transmembrane region" description="Helical" evidence="1">
    <location>
        <begin position="98"/>
        <end position="123"/>
    </location>
</feature>
<keyword evidence="1" id="KW-0472">Membrane</keyword>
<proteinExistence type="predicted"/>
<dbReference type="Pfam" id="PF20401">
    <property type="entry name" value="Rhomboid_2"/>
    <property type="match status" value="1"/>
</dbReference>
<organism evidence="2 3">
    <name type="scientific">Motilibacter rhizosphaerae</name>
    <dbReference type="NCBI Taxonomy" id="598652"/>
    <lineage>
        <taxon>Bacteria</taxon>
        <taxon>Bacillati</taxon>
        <taxon>Actinomycetota</taxon>
        <taxon>Actinomycetes</taxon>
        <taxon>Motilibacterales</taxon>
        <taxon>Motilibacteraceae</taxon>
        <taxon>Motilibacter</taxon>
    </lineage>
</organism>
<evidence type="ECO:0000313" key="2">
    <source>
        <dbReference type="EMBL" id="RZS80177.1"/>
    </source>
</evidence>
<feature type="transmembrane region" description="Helical" evidence="1">
    <location>
        <begin position="135"/>
        <end position="152"/>
    </location>
</feature>
<accession>A0A4Q7NC37</accession>
<feature type="transmembrane region" description="Helical" evidence="1">
    <location>
        <begin position="59"/>
        <end position="86"/>
    </location>
</feature>
<keyword evidence="1" id="KW-0812">Transmembrane</keyword>
<dbReference type="AlphaFoldDB" id="A0A4Q7NC37"/>
<feature type="transmembrane region" description="Helical" evidence="1">
    <location>
        <begin position="17"/>
        <end position="39"/>
    </location>
</feature>
<evidence type="ECO:0000256" key="1">
    <source>
        <dbReference type="SAM" id="Phobius"/>
    </source>
</evidence>
<dbReference type="RefSeq" id="WP_130494378.1">
    <property type="nucleotide sequence ID" value="NZ_SGXD01000005.1"/>
</dbReference>
<dbReference type="EMBL" id="SGXD01000005">
    <property type="protein sequence ID" value="RZS80177.1"/>
    <property type="molecule type" value="Genomic_DNA"/>
</dbReference>
<sequence>MTEVLDRVRRFAAGRDLALAYAAVVLVVTVVIALQPPHVTEELVLDSSTNLANLRSTPLLVLAASAFVTPSLAGLWILVPLVWAYGAAQRWVGRGATVVVAAFGHVFATVGVATLLAAGIAQHQLSRHLEHEPDVGVSYGLAAVLGLLTLRLRGRRRRLAVVGGTVAAAAYALVSQTFTDLGHLLAWGIGLGTAQVAAAVRRAAD</sequence>
<reference evidence="2 3" key="1">
    <citation type="submission" date="2019-02" db="EMBL/GenBank/DDBJ databases">
        <title>Genomic Encyclopedia of Type Strains, Phase IV (KMG-IV): sequencing the most valuable type-strain genomes for metagenomic binning, comparative biology and taxonomic classification.</title>
        <authorList>
            <person name="Goeker M."/>
        </authorList>
    </citation>
    <scope>NUCLEOTIDE SEQUENCE [LARGE SCALE GENOMIC DNA]</scope>
    <source>
        <strain evidence="2 3">DSM 45622</strain>
    </source>
</reference>
<dbReference type="Proteomes" id="UP000293638">
    <property type="component" value="Unassembled WGS sequence"/>
</dbReference>
<gene>
    <name evidence="2" type="ORF">EV189_3658</name>
</gene>